<dbReference type="PANTHER" id="PTHR12149">
    <property type="entry name" value="FRUCTOSAMINE 3 KINASE-RELATED PROTEIN"/>
    <property type="match status" value="1"/>
</dbReference>
<dbReference type="Proteomes" id="UP001283341">
    <property type="component" value="Unassembled WGS sequence"/>
</dbReference>
<dbReference type="EC" id="2.7.1.172" evidence="1"/>
<dbReference type="GO" id="GO:0016301">
    <property type="term" value="F:kinase activity"/>
    <property type="evidence" value="ECO:0007669"/>
    <property type="project" value="UniProtKB-KW"/>
</dbReference>
<gene>
    <name evidence="3" type="ORF">B0H66DRAFT_581708</name>
</gene>
<dbReference type="Gene3D" id="3.90.1200.10">
    <property type="match status" value="1"/>
</dbReference>
<keyword evidence="3" id="KW-0808">Transferase</keyword>
<evidence type="ECO:0000313" key="3">
    <source>
        <dbReference type="EMBL" id="KAK3322630.1"/>
    </source>
</evidence>
<proteinExistence type="predicted"/>
<protein>
    <recommendedName>
        <fullName evidence="1">protein-ribulosamine 3-kinase</fullName>
        <ecNumber evidence="1">2.7.1.172</ecNumber>
    </recommendedName>
</protein>
<dbReference type="Pfam" id="PF03881">
    <property type="entry name" value="Fructosamin_kin"/>
    <property type="match status" value="1"/>
</dbReference>
<dbReference type="GO" id="GO:0102193">
    <property type="term" value="F:protein-ribulosamine 3-kinase activity"/>
    <property type="evidence" value="ECO:0007669"/>
    <property type="project" value="UniProtKB-EC"/>
</dbReference>
<evidence type="ECO:0000256" key="2">
    <source>
        <dbReference type="ARBA" id="ARBA00048655"/>
    </source>
</evidence>
<dbReference type="InterPro" id="IPR016477">
    <property type="entry name" value="Fructo-/Ketosamine-3-kinase"/>
</dbReference>
<keyword evidence="3" id="KW-0418">Kinase</keyword>
<evidence type="ECO:0000313" key="4">
    <source>
        <dbReference type="Proteomes" id="UP001283341"/>
    </source>
</evidence>
<keyword evidence="4" id="KW-1185">Reference proteome</keyword>
<dbReference type="SUPFAM" id="SSF56112">
    <property type="entry name" value="Protein kinase-like (PK-like)"/>
    <property type="match status" value="1"/>
</dbReference>
<reference evidence="3" key="2">
    <citation type="submission" date="2023-06" db="EMBL/GenBank/DDBJ databases">
        <authorList>
            <consortium name="Lawrence Berkeley National Laboratory"/>
            <person name="Haridas S."/>
            <person name="Hensen N."/>
            <person name="Bonometti L."/>
            <person name="Westerberg I."/>
            <person name="Brannstrom I.O."/>
            <person name="Guillou S."/>
            <person name="Cros-Aarteil S."/>
            <person name="Calhoun S."/>
            <person name="Kuo A."/>
            <person name="Mondo S."/>
            <person name="Pangilinan J."/>
            <person name="Riley R."/>
            <person name="Labutti K."/>
            <person name="Andreopoulos B."/>
            <person name="Lipzen A."/>
            <person name="Chen C."/>
            <person name="Yanf M."/>
            <person name="Daum C."/>
            <person name="Ng V."/>
            <person name="Clum A."/>
            <person name="Steindorff A."/>
            <person name="Ohm R."/>
            <person name="Martin F."/>
            <person name="Silar P."/>
            <person name="Natvig D."/>
            <person name="Lalanne C."/>
            <person name="Gautier V."/>
            <person name="Ament-Velasquez S.L."/>
            <person name="Kruys A."/>
            <person name="Hutchinson M.I."/>
            <person name="Powell A.J."/>
            <person name="Barry K."/>
            <person name="Miller A.N."/>
            <person name="Grigoriev I.V."/>
            <person name="Debuchy R."/>
            <person name="Gladieux P."/>
            <person name="Thoren M.H."/>
            <person name="Johannesson H."/>
        </authorList>
    </citation>
    <scope>NUCLEOTIDE SEQUENCE</scope>
    <source>
        <strain evidence="3">CBS 118394</strain>
    </source>
</reference>
<sequence>MKAELLPTPAALAMKEITARRTISTNDANTQTEWLEFLRKRDSGFPINEAVIEALPRGSTLSSVEPFGFSAHSTTGKLCAKNGSKETLYFVKVAQGERGRVMLHGEFEASKTVYNTMSDFIPKPIGFGKYCHDDHTENDDDRTCYFYISEFIDMDVATAPDPVEFTRKLAHLHKTSRSPTGKFGFHVPTCDGDKPQITDWQESWPVFFRSLFLGVYELDRKRNGPPISPDYERVVGQVAWKVIPRLLGSLRESTTGRPIRPCIIHGDMWEGNMGIINETGRTVLFDAGGYFAHNEMELGHWRCEFSSVFRHRVYVDEYKKHHPPAEPVAEFEDRLRLYCLKGTLNYSSGRVNTRHRRTAYNHMLYLCEKYAPLEGVGGMYDPSVDPWITGFSVMPHSD</sequence>
<dbReference type="InterPro" id="IPR011009">
    <property type="entry name" value="Kinase-like_dom_sf"/>
</dbReference>
<dbReference type="AlphaFoldDB" id="A0AAE0ICM4"/>
<evidence type="ECO:0000256" key="1">
    <source>
        <dbReference type="ARBA" id="ARBA00011961"/>
    </source>
</evidence>
<comment type="catalytic activity">
    <reaction evidence="2">
        <text>N(6)-D-ribulosyl-L-lysyl-[protein] + ATP = N(6)-(3-O-phospho-D-ribulosyl)-L-lysyl-[protein] + ADP + H(+)</text>
        <dbReference type="Rhea" id="RHEA:48432"/>
        <dbReference type="Rhea" id="RHEA-COMP:12103"/>
        <dbReference type="Rhea" id="RHEA-COMP:12104"/>
        <dbReference type="ChEBI" id="CHEBI:15378"/>
        <dbReference type="ChEBI" id="CHEBI:30616"/>
        <dbReference type="ChEBI" id="CHEBI:90418"/>
        <dbReference type="ChEBI" id="CHEBI:90420"/>
        <dbReference type="ChEBI" id="CHEBI:456216"/>
        <dbReference type="EC" id="2.7.1.172"/>
    </reaction>
    <physiologicalReaction direction="left-to-right" evidence="2">
        <dbReference type="Rhea" id="RHEA:48433"/>
    </physiologicalReaction>
</comment>
<dbReference type="PANTHER" id="PTHR12149:SF8">
    <property type="entry name" value="PROTEIN-RIBULOSAMINE 3-KINASE"/>
    <property type="match status" value="1"/>
</dbReference>
<comment type="caution">
    <text evidence="3">The sequence shown here is derived from an EMBL/GenBank/DDBJ whole genome shotgun (WGS) entry which is preliminary data.</text>
</comment>
<name>A0AAE0ICM4_9PEZI</name>
<reference evidence="3" key="1">
    <citation type="journal article" date="2023" name="Mol. Phylogenet. Evol.">
        <title>Genome-scale phylogeny and comparative genomics of the fungal order Sordariales.</title>
        <authorList>
            <person name="Hensen N."/>
            <person name="Bonometti L."/>
            <person name="Westerberg I."/>
            <person name="Brannstrom I.O."/>
            <person name="Guillou S."/>
            <person name="Cros-Aarteil S."/>
            <person name="Calhoun S."/>
            <person name="Haridas S."/>
            <person name="Kuo A."/>
            <person name="Mondo S."/>
            <person name="Pangilinan J."/>
            <person name="Riley R."/>
            <person name="LaButti K."/>
            <person name="Andreopoulos B."/>
            <person name="Lipzen A."/>
            <person name="Chen C."/>
            <person name="Yan M."/>
            <person name="Daum C."/>
            <person name="Ng V."/>
            <person name="Clum A."/>
            <person name="Steindorff A."/>
            <person name="Ohm R.A."/>
            <person name="Martin F."/>
            <person name="Silar P."/>
            <person name="Natvig D.O."/>
            <person name="Lalanne C."/>
            <person name="Gautier V."/>
            <person name="Ament-Velasquez S.L."/>
            <person name="Kruys A."/>
            <person name="Hutchinson M.I."/>
            <person name="Powell A.J."/>
            <person name="Barry K."/>
            <person name="Miller A.N."/>
            <person name="Grigoriev I.V."/>
            <person name="Debuchy R."/>
            <person name="Gladieux P."/>
            <person name="Hiltunen Thoren M."/>
            <person name="Johannesson H."/>
        </authorList>
    </citation>
    <scope>NUCLEOTIDE SEQUENCE</scope>
    <source>
        <strain evidence="3">CBS 118394</strain>
    </source>
</reference>
<dbReference type="EMBL" id="JAUEDM010000003">
    <property type="protein sequence ID" value="KAK3322630.1"/>
    <property type="molecule type" value="Genomic_DNA"/>
</dbReference>
<organism evidence="3 4">
    <name type="scientific">Apodospora peruviana</name>
    <dbReference type="NCBI Taxonomy" id="516989"/>
    <lineage>
        <taxon>Eukaryota</taxon>
        <taxon>Fungi</taxon>
        <taxon>Dikarya</taxon>
        <taxon>Ascomycota</taxon>
        <taxon>Pezizomycotina</taxon>
        <taxon>Sordariomycetes</taxon>
        <taxon>Sordariomycetidae</taxon>
        <taxon>Sordariales</taxon>
        <taxon>Lasiosphaeriaceae</taxon>
        <taxon>Apodospora</taxon>
    </lineage>
</organism>
<accession>A0AAE0ICM4</accession>